<dbReference type="GO" id="GO:0009228">
    <property type="term" value="P:thiamine biosynthetic process"/>
    <property type="evidence" value="ECO:0007669"/>
    <property type="project" value="InterPro"/>
</dbReference>
<dbReference type="GO" id="GO:0009229">
    <property type="term" value="P:thiamine diphosphate biosynthetic process"/>
    <property type="evidence" value="ECO:0007669"/>
    <property type="project" value="UniProtKB-UniPathway"/>
</dbReference>
<dbReference type="GO" id="GO:0005524">
    <property type="term" value="F:ATP binding"/>
    <property type="evidence" value="ECO:0007669"/>
    <property type="project" value="UniProtKB-KW"/>
</dbReference>
<dbReference type="EC" id="2.7.1.49" evidence="2"/>
<evidence type="ECO:0000256" key="5">
    <source>
        <dbReference type="ARBA" id="ARBA00022777"/>
    </source>
</evidence>
<accession>A0A4U8Z402</accession>
<keyword evidence="6" id="KW-0067">ATP-binding</keyword>
<dbReference type="InterPro" id="IPR029056">
    <property type="entry name" value="Ribokinase-like"/>
</dbReference>
<dbReference type="GO" id="GO:0008972">
    <property type="term" value="F:phosphomethylpyrimidine kinase activity"/>
    <property type="evidence" value="ECO:0007669"/>
    <property type="project" value="InterPro"/>
</dbReference>
<dbReference type="PANTHER" id="PTHR20858:SF17">
    <property type="entry name" value="HYDROXYMETHYLPYRIMIDINE_PHOSPHOMETHYLPYRIMIDINE KINASE THI20-RELATED"/>
    <property type="match status" value="1"/>
</dbReference>
<name>A0A4U8Z402_METTU</name>
<proteinExistence type="predicted"/>
<dbReference type="Gene3D" id="3.40.1190.20">
    <property type="match status" value="1"/>
</dbReference>
<evidence type="ECO:0000313" key="9">
    <source>
        <dbReference type="Proteomes" id="UP000294360"/>
    </source>
</evidence>
<dbReference type="EMBL" id="LR536450">
    <property type="protein sequence ID" value="VFU10215.1"/>
    <property type="molecule type" value="Genomic_DNA"/>
</dbReference>
<dbReference type="CDD" id="cd01169">
    <property type="entry name" value="HMPP_kinase"/>
    <property type="match status" value="1"/>
</dbReference>
<keyword evidence="5 8" id="KW-0418">Kinase</keyword>
<dbReference type="OrthoDB" id="9810880at2"/>
<dbReference type="InterPro" id="IPR013749">
    <property type="entry name" value="PM/HMP-P_kinase-1"/>
</dbReference>
<evidence type="ECO:0000256" key="2">
    <source>
        <dbReference type="ARBA" id="ARBA00012135"/>
    </source>
</evidence>
<keyword evidence="4" id="KW-0547">Nucleotide-binding</keyword>
<dbReference type="GO" id="GO:0008902">
    <property type="term" value="F:hydroxymethylpyrimidine kinase activity"/>
    <property type="evidence" value="ECO:0007669"/>
    <property type="project" value="UniProtKB-EC"/>
</dbReference>
<evidence type="ECO:0000259" key="7">
    <source>
        <dbReference type="Pfam" id="PF08543"/>
    </source>
</evidence>
<dbReference type="SUPFAM" id="SSF53613">
    <property type="entry name" value="Ribokinase-like"/>
    <property type="match status" value="1"/>
</dbReference>
<dbReference type="RefSeq" id="WP_134490877.1">
    <property type="nucleotide sequence ID" value="NZ_CP139089.1"/>
</dbReference>
<protein>
    <recommendedName>
        <fullName evidence="2">hydroxymethylpyrimidine kinase</fullName>
        <ecNumber evidence="2">2.7.1.49</ecNumber>
    </recommendedName>
</protein>
<sequence length="271" mass="27708">MIPNILSIAGSDPSGGAGIQADLKTFAALGCYGMAAITALTAQNTTGVRGLHLPPPEFVGAQIDAIFEDIDVAAVKIGMLGSAAIVETVAARLAVRGPRAVVLDPVLAATSGDPLAASGVEQAMIERLFPLATLVTPNLDEAARLSGLPRVRDAAEMRAAAERLHRLGARAILIKGGDAAGASCDDLYFDGASERIFSAPRVATPNTHGTGCTLSSAIAAYLGLGFALPEAIGAAKTYLTRALEAADELSVGGGHGPLNHFFELWRPTSKA</sequence>
<evidence type="ECO:0000256" key="6">
    <source>
        <dbReference type="ARBA" id="ARBA00022840"/>
    </source>
</evidence>
<dbReference type="InterPro" id="IPR004399">
    <property type="entry name" value="HMP/HMP-P_kinase_dom"/>
</dbReference>
<organism evidence="8 9">
    <name type="scientific">Methylocella tundrae</name>
    <dbReference type="NCBI Taxonomy" id="227605"/>
    <lineage>
        <taxon>Bacteria</taxon>
        <taxon>Pseudomonadati</taxon>
        <taxon>Pseudomonadota</taxon>
        <taxon>Alphaproteobacteria</taxon>
        <taxon>Hyphomicrobiales</taxon>
        <taxon>Beijerinckiaceae</taxon>
        <taxon>Methylocella</taxon>
    </lineage>
</organism>
<evidence type="ECO:0000256" key="4">
    <source>
        <dbReference type="ARBA" id="ARBA00022741"/>
    </source>
</evidence>
<dbReference type="NCBIfam" id="TIGR00097">
    <property type="entry name" value="HMP-P_kinase"/>
    <property type="match status" value="1"/>
</dbReference>
<evidence type="ECO:0000256" key="3">
    <source>
        <dbReference type="ARBA" id="ARBA00022679"/>
    </source>
</evidence>
<dbReference type="KEGG" id="mtun:MTUNDRAET4_3328"/>
<dbReference type="PANTHER" id="PTHR20858">
    <property type="entry name" value="PHOSPHOMETHYLPYRIMIDINE KINASE"/>
    <property type="match status" value="1"/>
</dbReference>
<dbReference type="UniPathway" id="UPA00060">
    <property type="reaction ID" value="UER00138"/>
</dbReference>
<reference evidence="8 9" key="1">
    <citation type="submission" date="2019-03" db="EMBL/GenBank/DDBJ databases">
        <authorList>
            <person name="Kox A.R. M."/>
        </authorList>
    </citation>
    <scope>NUCLEOTIDE SEQUENCE [LARGE SCALE GENOMIC DNA]</scope>
    <source>
        <strain evidence="8">MTUNDRAET4 annotated genome</strain>
    </source>
</reference>
<dbReference type="Proteomes" id="UP000294360">
    <property type="component" value="Chromosome"/>
</dbReference>
<keyword evidence="3 8" id="KW-0808">Transferase</keyword>
<evidence type="ECO:0000313" key="8">
    <source>
        <dbReference type="EMBL" id="VFU10215.1"/>
    </source>
</evidence>
<dbReference type="Pfam" id="PF08543">
    <property type="entry name" value="Phos_pyr_kin"/>
    <property type="match status" value="1"/>
</dbReference>
<evidence type="ECO:0000256" key="1">
    <source>
        <dbReference type="ARBA" id="ARBA00004948"/>
    </source>
</evidence>
<dbReference type="FunFam" id="3.40.1190.20:FF:000003">
    <property type="entry name" value="Phosphomethylpyrimidine kinase ThiD"/>
    <property type="match status" value="1"/>
</dbReference>
<dbReference type="GO" id="GO:0005829">
    <property type="term" value="C:cytosol"/>
    <property type="evidence" value="ECO:0007669"/>
    <property type="project" value="TreeGrafter"/>
</dbReference>
<dbReference type="AlphaFoldDB" id="A0A4U8Z402"/>
<gene>
    <name evidence="8" type="ORF">MTUNDRAET4_3328</name>
</gene>
<comment type="pathway">
    <text evidence="1">Cofactor biosynthesis; thiamine diphosphate biosynthesis.</text>
</comment>
<feature type="domain" description="Pyridoxamine kinase/Phosphomethylpyrimidine kinase" evidence="7">
    <location>
        <begin position="12"/>
        <end position="259"/>
    </location>
</feature>